<dbReference type="KEGG" id="sinu:IMZ28_10420"/>
<proteinExistence type="predicted"/>
<organism evidence="2 3">
    <name type="scientific">Sulfurovum indicum</name>
    <dbReference type="NCBI Taxonomy" id="2779528"/>
    <lineage>
        <taxon>Bacteria</taxon>
        <taxon>Pseudomonadati</taxon>
        <taxon>Campylobacterota</taxon>
        <taxon>Epsilonproteobacteria</taxon>
        <taxon>Campylobacterales</taxon>
        <taxon>Sulfurovaceae</taxon>
        <taxon>Sulfurovum</taxon>
    </lineage>
</organism>
<evidence type="ECO:0000256" key="1">
    <source>
        <dbReference type="SAM" id="Phobius"/>
    </source>
</evidence>
<keyword evidence="1" id="KW-1133">Transmembrane helix</keyword>
<reference evidence="2 3" key="1">
    <citation type="submission" date="2020-10" db="EMBL/GenBank/DDBJ databases">
        <title>The genome of sulfurovum sp.</title>
        <authorList>
            <person name="Xie S."/>
            <person name="Shao Z."/>
            <person name="Jiang L."/>
        </authorList>
    </citation>
    <scope>NUCLEOTIDE SEQUENCE [LARGE SCALE GENOMIC DNA]</scope>
    <source>
        <strain evidence="2 3">ST-419</strain>
    </source>
</reference>
<gene>
    <name evidence="2" type="ORF">IMZ28_10420</name>
</gene>
<name>A0A7M1S507_9BACT</name>
<dbReference type="EMBL" id="CP063164">
    <property type="protein sequence ID" value="QOR61819.1"/>
    <property type="molecule type" value="Genomic_DNA"/>
</dbReference>
<keyword evidence="1" id="KW-0812">Transmembrane</keyword>
<evidence type="ECO:0000313" key="2">
    <source>
        <dbReference type="EMBL" id="QOR61819.1"/>
    </source>
</evidence>
<evidence type="ECO:0000313" key="3">
    <source>
        <dbReference type="Proteomes" id="UP000595074"/>
    </source>
</evidence>
<dbReference type="AlphaFoldDB" id="A0A7M1S507"/>
<keyword evidence="3" id="KW-1185">Reference proteome</keyword>
<dbReference type="Proteomes" id="UP000595074">
    <property type="component" value="Chromosome"/>
</dbReference>
<protein>
    <submittedName>
        <fullName evidence="2">Uncharacterized protein</fullName>
    </submittedName>
</protein>
<accession>A0A7M1S507</accession>
<feature type="transmembrane region" description="Helical" evidence="1">
    <location>
        <begin position="74"/>
        <end position="95"/>
    </location>
</feature>
<dbReference type="RefSeq" id="WP_197548528.1">
    <property type="nucleotide sequence ID" value="NZ_CP063164.1"/>
</dbReference>
<feature type="transmembrane region" description="Helical" evidence="1">
    <location>
        <begin position="48"/>
        <end position="68"/>
    </location>
</feature>
<keyword evidence="1" id="KW-0472">Membrane</keyword>
<sequence>MHDKNYFYLYLAALTGITFIHNTLILALVLAGVFILSREDLFYLVKKTLLSVLVFNTVVSLSYLLMGLYKEVDYTFLVLFNLRVFLLTYVSFWFLERVNIFRVLPKKAAALVALSFSQIYLFRKAFLDFWMGVHSRWNGFGYLKWFKSLKAMSFYFLNKTLHNSTEIGMGMKSRGFFDD</sequence>
<feature type="transmembrane region" description="Helical" evidence="1">
    <location>
        <begin position="6"/>
        <end position="36"/>
    </location>
</feature>